<feature type="transmembrane region" description="Helical" evidence="9">
    <location>
        <begin position="171"/>
        <end position="191"/>
    </location>
</feature>
<keyword evidence="6 9" id="KW-1133">Transmembrane helix</keyword>
<keyword evidence="7 9" id="KW-0472">Membrane</keyword>
<dbReference type="GO" id="GO:0000271">
    <property type="term" value="P:polysaccharide biosynthetic process"/>
    <property type="evidence" value="ECO:0007669"/>
    <property type="project" value="UniProtKB-KW"/>
</dbReference>
<reference evidence="11 12" key="2">
    <citation type="submission" date="2023-10" db="EMBL/GenBank/DDBJ databases">
        <authorList>
            <person name="Choi B."/>
        </authorList>
    </citation>
    <scope>NUCLEOTIDE SEQUENCE [LARGE SCALE GENOMIC DNA]</scope>
    <source>
        <strain evidence="11 12">UMB0959</strain>
    </source>
</reference>
<keyword evidence="4 9" id="KW-0812">Transmembrane</keyword>
<dbReference type="PANTHER" id="PTHR32309:SF13">
    <property type="entry name" value="FERRIC ENTEROBACTIN TRANSPORT PROTEIN FEPE"/>
    <property type="match status" value="1"/>
</dbReference>
<feature type="transmembrane region" description="Helical" evidence="9">
    <location>
        <begin position="21"/>
        <end position="40"/>
    </location>
</feature>
<evidence type="ECO:0000313" key="12">
    <source>
        <dbReference type="Proteomes" id="UP000243626"/>
    </source>
</evidence>
<gene>
    <name evidence="11" type="ORF">CJ229_005160</name>
</gene>
<comment type="subcellular location">
    <subcellularLocation>
        <location evidence="1">Cell membrane</location>
        <topology evidence="1">Multi-pass membrane protein</topology>
    </subcellularLocation>
</comment>
<dbReference type="PANTHER" id="PTHR32309">
    <property type="entry name" value="TYROSINE-PROTEIN KINASE"/>
    <property type="match status" value="1"/>
</dbReference>
<evidence type="ECO:0000256" key="7">
    <source>
        <dbReference type="ARBA" id="ARBA00023136"/>
    </source>
</evidence>
<dbReference type="KEGG" id="nmy:CJ229_005160"/>
<dbReference type="EMBL" id="CP136964">
    <property type="protein sequence ID" value="WOS95492.1"/>
    <property type="molecule type" value="Genomic_DNA"/>
</dbReference>
<feature type="domain" description="Polysaccharide chain length determinant N-terminal" evidence="10">
    <location>
        <begin position="4"/>
        <end position="92"/>
    </location>
</feature>
<evidence type="ECO:0000256" key="5">
    <source>
        <dbReference type="ARBA" id="ARBA00022903"/>
    </source>
</evidence>
<sequence>MEQTIDLEDLFKIIKKNFFSIVALPLLFGIIALLISMYLITPKYESTTQLLVNQKETQNTMLTQQVQSNLQLIKTYSEIIKSPRILDEVSNRLDNRYTTTEIQNMLNISSQSDSQVLNISVKSEHSELSNTIANTVAEVFSEDVENIMNVDNVSILSVAEGNGEQVEPRTLVNVAVGMFVGFILAALIIFLKEVLDKRIKNEDDVAEYLDLPVLGSIEKVK</sequence>
<dbReference type="InterPro" id="IPR050445">
    <property type="entry name" value="Bact_polysacc_biosynth/exp"/>
</dbReference>
<dbReference type="AlphaFoldDB" id="A0AAF0YLT2"/>
<evidence type="ECO:0000259" key="10">
    <source>
        <dbReference type="Pfam" id="PF02706"/>
    </source>
</evidence>
<keyword evidence="3" id="KW-1003">Cell membrane</keyword>
<keyword evidence="12" id="KW-1185">Reference proteome</keyword>
<name>A0AAF0YLT2_9STAP</name>
<dbReference type="Pfam" id="PF02706">
    <property type="entry name" value="Wzz"/>
    <property type="match status" value="1"/>
</dbReference>
<protein>
    <submittedName>
        <fullName evidence="11">Wzz/FepE/Etk N-terminal domain-containing protein</fullName>
    </submittedName>
</protein>
<dbReference type="GO" id="GO:0005886">
    <property type="term" value="C:plasma membrane"/>
    <property type="evidence" value="ECO:0007669"/>
    <property type="project" value="UniProtKB-SubCell"/>
</dbReference>
<dbReference type="InterPro" id="IPR003856">
    <property type="entry name" value="LPS_length_determ_N"/>
</dbReference>
<comment type="similarity">
    <text evidence="2">Belongs to the CpsC/CapA family.</text>
</comment>
<evidence type="ECO:0000256" key="9">
    <source>
        <dbReference type="SAM" id="Phobius"/>
    </source>
</evidence>
<evidence type="ECO:0000256" key="2">
    <source>
        <dbReference type="ARBA" id="ARBA00006683"/>
    </source>
</evidence>
<reference evidence="12" key="1">
    <citation type="submission" date="2017-09" db="EMBL/GenBank/DDBJ databases">
        <title>Bacterial strain isolated from the female urinary microbiota.</title>
        <authorList>
            <person name="Thomas-White K."/>
            <person name="Kumar N."/>
            <person name="Forster S."/>
            <person name="Putonti C."/>
            <person name="Lawley T."/>
            <person name="Wolfe A.J."/>
        </authorList>
    </citation>
    <scope>NUCLEOTIDE SEQUENCE [LARGE SCALE GENOMIC DNA]</scope>
    <source>
        <strain evidence="12">UMB0959</strain>
    </source>
</reference>
<proteinExistence type="inferred from homology"/>
<dbReference type="Proteomes" id="UP000243626">
    <property type="component" value="Chromosome"/>
</dbReference>
<evidence type="ECO:0000256" key="6">
    <source>
        <dbReference type="ARBA" id="ARBA00022989"/>
    </source>
</evidence>
<evidence type="ECO:0000256" key="4">
    <source>
        <dbReference type="ARBA" id="ARBA00022692"/>
    </source>
</evidence>
<keyword evidence="8" id="KW-0270">Exopolysaccharide synthesis</keyword>
<dbReference type="RefSeq" id="WP_102167183.1">
    <property type="nucleotide sequence ID" value="NZ_CP136964.1"/>
</dbReference>
<evidence type="ECO:0000256" key="8">
    <source>
        <dbReference type="ARBA" id="ARBA00023169"/>
    </source>
</evidence>
<evidence type="ECO:0000256" key="3">
    <source>
        <dbReference type="ARBA" id="ARBA00022475"/>
    </source>
</evidence>
<dbReference type="GO" id="GO:0004713">
    <property type="term" value="F:protein tyrosine kinase activity"/>
    <property type="evidence" value="ECO:0007669"/>
    <property type="project" value="TreeGrafter"/>
</dbReference>
<evidence type="ECO:0000256" key="1">
    <source>
        <dbReference type="ARBA" id="ARBA00004651"/>
    </source>
</evidence>
<evidence type="ECO:0000313" key="11">
    <source>
        <dbReference type="EMBL" id="WOS95492.1"/>
    </source>
</evidence>
<organism evidence="11 12">
    <name type="scientific">Nosocomiicoccus massiliensis</name>
    <dbReference type="NCBI Taxonomy" id="1232430"/>
    <lineage>
        <taxon>Bacteria</taxon>
        <taxon>Bacillati</taxon>
        <taxon>Bacillota</taxon>
        <taxon>Bacilli</taxon>
        <taxon>Bacillales</taxon>
        <taxon>Staphylococcaceae</taxon>
        <taxon>Nosocomiicoccus</taxon>
    </lineage>
</organism>
<keyword evidence="5" id="KW-0972">Capsule biogenesis/degradation</keyword>
<accession>A0AAF0YLT2</accession>